<keyword evidence="3" id="KW-1185">Reference proteome</keyword>
<dbReference type="EMBL" id="JACYXJ010000001">
    <property type="protein sequence ID" value="MBD8874773.1"/>
    <property type="molecule type" value="Genomic_DNA"/>
</dbReference>
<protein>
    <submittedName>
        <fullName evidence="2">DUF1131 family protein</fullName>
    </submittedName>
</protein>
<reference evidence="2 3" key="1">
    <citation type="submission" date="2020-09" db="EMBL/GenBank/DDBJ databases">
        <title>The genome sequence of type strain Labrenzia polysiphoniae KACC 19711.</title>
        <authorList>
            <person name="Liu Y."/>
        </authorList>
    </citation>
    <scope>NUCLEOTIDE SEQUENCE [LARGE SCALE GENOMIC DNA]</scope>
    <source>
        <strain evidence="2 3">KACC 19711</strain>
    </source>
</reference>
<evidence type="ECO:0000313" key="3">
    <source>
        <dbReference type="Proteomes" id="UP000615687"/>
    </source>
</evidence>
<dbReference type="Pfam" id="PF06572">
    <property type="entry name" value="DUF1131"/>
    <property type="match status" value="1"/>
</dbReference>
<dbReference type="Proteomes" id="UP000615687">
    <property type="component" value="Unassembled WGS sequence"/>
</dbReference>
<evidence type="ECO:0000256" key="1">
    <source>
        <dbReference type="SAM" id="SignalP"/>
    </source>
</evidence>
<comment type="caution">
    <text evidence="2">The sequence shown here is derived from an EMBL/GenBank/DDBJ whole genome shotgun (WGS) entry which is preliminary data.</text>
</comment>
<organism evidence="2 3">
    <name type="scientific">Roseibium polysiphoniae</name>
    <dbReference type="NCBI Taxonomy" id="2571221"/>
    <lineage>
        <taxon>Bacteria</taxon>
        <taxon>Pseudomonadati</taxon>
        <taxon>Pseudomonadota</taxon>
        <taxon>Alphaproteobacteria</taxon>
        <taxon>Hyphomicrobiales</taxon>
        <taxon>Stappiaceae</taxon>
        <taxon>Roseibium</taxon>
    </lineage>
</organism>
<evidence type="ECO:0000313" key="2">
    <source>
        <dbReference type="EMBL" id="MBD8874773.1"/>
    </source>
</evidence>
<dbReference type="InterPro" id="IPR010938">
    <property type="entry name" value="DUF1131"/>
</dbReference>
<name>A0ABR9C4J9_9HYPH</name>
<accession>A0ABR9C4J9</accession>
<gene>
    <name evidence="2" type="ORF">IG617_00620</name>
</gene>
<dbReference type="PROSITE" id="PS51257">
    <property type="entry name" value="PROKAR_LIPOPROTEIN"/>
    <property type="match status" value="1"/>
</dbReference>
<dbReference type="InterPro" id="IPR038714">
    <property type="entry name" value="YfeY-like_sf"/>
</dbReference>
<feature type="signal peptide" evidence="1">
    <location>
        <begin position="1"/>
        <end position="25"/>
    </location>
</feature>
<feature type="chain" id="PRO_5045169534" evidence="1">
    <location>
        <begin position="26"/>
        <end position="195"/>
    </location>
</feature>
<sequence>MRSPLLGFACLLGLLAAACSPTVDYDGPVQIARTSNVTLVQINDDTVGGITAETTYGEKSIAAALPGFTTEGVQTAVEDTTEWAIAAFNSDGFQVLQVFKGKGGKVRTVHGVTHHLQGPNGERIGMTFSEIGSASADCRVGRNLWRGMAICKSKGHKNVELVYAIPGYQGPFDRLPPSKELFDAQLQRIVWTPRS</sequence>
<dbReference type="Gene3D" id="2.60.460.10">
    <property type="entry name" value="protein yfey like domain"/>
    <property type="match status" value="1"/>
</dbReference>
<dbReference type="RefSeq" id="WP_192106381.1">
    <property type="nucleotide sequence ID" value="NZ_JACYXJ010000001.1"/>
</dbReference>
<keyword evidence="1" id="KW-0732">Signal</keyword>
<proteinExistence type="predicted"/>